<evidence type="ECO:0000313" key="2">
    <source>
        <dbReference type="Proteomes" id="UP001266305"/>
    </source>
</evidence>
<organism evidence="1 2">
    <name type="scientific">Saguinus oedipus</name>
    <name type="common">Cotton-top tamarin</name>
    <name type="synonym">Oedipomidas oedipus</name>
    <dbReference type="NCBI Taxonomy" id="9490"/>
    <lineage>
        <taxon>Eukaryota</taxon>
        <taxon>Metazoa</taxon>
        <taxon>Chordata</taxon>
        <taxon>Craniata</taxon>
        <taxon>Vertebrata</taxon>
        <taxon>Euteleostomi</taxon>
        <taxon>Mammalia</taxon>
        <taxon>Eutheria</taxon>
        <taxon>Euarchontoglires</taxon>
        <taxon>Primates</taxon>
        <taxon>Haplorrhini</taxon>
        <taxon>Platyrrhini</taxon>
        <taxon>Cebidae</taxon>
        <taxon>Callitrichinae</taxon>
        <taxon>Saguinus</taxon>
    </lineage>
</organism>
<dbReference type="Proteomes" id="UP001266305">
    <property type="component" value="Unassembled WGS sequence"/>
</dbReference>
<name>A0ABQ9U9F0_SAGOE</name>
<keyword evidence="2" id="KW-1185">Reference proteome</keyword>
<evidence type="ECO:0000313" key="1">
    <source>
        <dbReference type="EMBL" id="KAK2093673.1"/>
    </source>
</evidence>
<reference evidence="1 2" key="1">
    <citation type="submission" date="2023-05" db="EMBL/GenBank/DDBJ databases">
        <title>B98-5 Cell Line De Novo Hybrid Assembly: An Optical Mapping Approach.</title>
        <authorList>
            <person name="Kananen K."/>
            <person name="Auerbach J.A."/>
            <person name="Kautto E."/>
            <person name="Blachly J.S."/>
        </authorList>
    </citation>
    <scope>NUCLEOTIDE SEQUENCE [LARGE SCALE GENOMIC DNA]</scope>
    <source>
        <strain evidence="1">B95-8</strain>
        <tissue evidence="1">Cell line</tissue>
    </source>
</reference>
<gene>
    <name evidence="1" type="ORF">P7K49_027411</name>
</gene>
<proteinExistence type="predicted"/>
<comment type="caution">
    <text evidence="1">The sequence shown here is derived from an EMBL/GenBank/DDBJ whole genome shotgun (WGS) entry which is preliminary data.</text>
</comment>
<accession>A0ABQ9U9F0</accession>
<dbReference type="EMBL" id="JASSZA010000014">
    <property type="protein sequence ID" value="KAK2093673.1"/>
    <property type="molecule type" value="Genomic_DNA"/>
</dbReference>
<protein>
    <submittedName>
        <fullName evidence="1">Uncharacterized protein</fullName>
    </submittedName>
</protein>
<sequence>MPCDLGGFVEYLHKFERPANTWHLAALIKSHDETGFYWPLETVSDLFSPGHCQADTSSEEREQELWAEKMEALMFPWPPLVHCRGGFGQAPPGTSRAWMDTGLAVNCAGLWEEAMMGRNLMLTNEMPGHYNQKMRWSQ</sequence>